<reference evidence="5 6" key="1">
    <citation type="submission" date="2020-06" db="EMBL/GenBank/DDBJ databases">
        <title>Transcriptomic and genomic resources for Thalictrum thalictroides and T. hernandezii: Facilitating candidate gene discovery in an emerging model plant lineage.</title>
        <authorList>
            <person name="Arias T."/>
            <person name="Riano-Pachon D.M."/>
            <person name="Di Stilio V.S."/>
        </authorList>
    </citation>
    <scope>NUCLEOTIDE SEQUENCE [LARGE SCALE GENOMIC DNA]</scope>
    <source>
        <strain evidence="6">cv. WT478/WT964</strain>
        <tissue evidence="5">Leaves</tissue>
    </source>
</reference>
<evidence type="ECO:0000313" key="6">
    <source>
        <dbReference type="Proteomes" id="UP000554482"/>
    </source>
</evidence>
<protein>
    <submittedName>
        <fullName evidence="5">Mos2</fullName>
    </submittedName>
</protein>
<comment type="caution">
    <text evidence="5">The sequence shown here is derived from an EMBL/GenBank/DDBJ whole genome shotgun (WGS) entry which is preliminary data.</text>
</comment>
<dbReference type="EMBL" id="JABWDY010044361">
    <property type="protein sequence ID" value="KAF5175191.1"/>
    <property type="molecule type" value="Genomic_DNA"/>
</dbReference>
<dbReference type="PROSITE" id="PS50174">
    <property type="entry name" value="G_PATCH"/>
    <property type="match status" value="1"/>
</dbReference>
<dbReference type="AlphaFoldDB" id="A0A7J6URV9"/>
<sequence>MKLSFSLNSNPSSNPKPKSPDNFIDAEEEEEENSPKTTSFITEAQALTPTQPPKLIIPPLQNTWKPYNNNLESNFESISTSTTSYGLNLRPKKKKQTDDDNESNTSNLSMELKLVRKFREDIKKLPDDKGLDEFRDIPIEGFGKALLSGYGWHEGKGIGKNAKQDVKVVQYEGRIGRAGLGFVPQNDSAPTNKD</sequence>
<dbReference type="InterPro" id="IPR000467">
    <property type="entry name" value="G_patch_dom"/>
</dbReference>
<dbReference type="InterPro" id="IPR045166">
    <property type="entry name" value="Spp2-like"/>
</dbReference>
<proteinExistence type="predicted"/>
<dbReference type="GO" id="GO:0005681">
    <property type="term" value="C:spliceosomal complex"/>
    <property type="evidence" value="ECO:0007669"/>
    <property type="project" value="TreeGrafter"/>
</dbReference>
<dbReference type="GO" id="GO:0003676">
    <property type="term" value="F:nucleic acid binding"/>
    <property type="evidence" value="ECO:0007669"/>
    <property type="project" value="InterPro"/>
</dbReference>
<dbReference type="OrthoDB" id="5577072at2759"/>
<evidence type="ECO:0000313" key="5">
    <source>
        <dbReference type="EMBL" id="KAF5175191.1"/>
    </source>
</evidence>
<keyword evidence="2" id="KW-0539">Nucleus</keyword>
<gene>
    <name evidence="5" type="ORF">FRX31_035225</name>
</gene>
<keyword evidence="6" id="KW-1185">Reference proteome</keyword>
<evidence type="ECO:0000259" key="4">
    <source>
        <dbReference type="PROSITE" id="PS50174"/>
    </source>
</evidence>
<dbReference type="Pfam" id="PF12656">
    <property type="entry name" value="G-patch_2"/>
    <property type="match status" value="1"/>
</dbReference>
<dbReference type="PANTHER" id="PTHR15818:SF2">
    <property type="entry name" value="G-PATCH DOMAIN AND KOW MOTIFS-CONTAINING PROTEIN"/>
    <property type="match status" value="1"/>
</dbReference>
<accession>A0A7J6URV9</accession>
<dbReference type="SMART" id="SM00443">
    <property type="entry name" value="G_patch"/>
    <property type="match status" value="1"/>
</dbReference>
<evidence type="ECO:0000256" key="1">
    <source>
        <dbReference type="ARBA" id="ARBA00004123"/>
    </source>
</evidence>
<evidence type="ECO:0000256" key="3">
    <source>
        <dbReference type="SAM" id="MobiDB-lite"/>
    </source>
</evidence>
<feature type="domain" description="G-patch" evidence="4">
    <location>
        <begin position="139"/>
        <end position="185"/>
    </location>
</feature>
<organism evidence="5 6">
    <name type="scientific">Thalictrum thalictroides</name>
    <name type="common">Rue-anemone</name>
    <name type="synonym">Anemone thalictroides</name>
    <dbReference type="NCBI Taxonomy" id="46969"/>
    <lineage>
        <taxon>Eukaryota</taxon>
        <taxon>Viridiplantae</taxon>
        <taxon>Streptophyta</taxon>
        <taxon>Embryophyta</taxon>
        <taxon>Tracheophyta</taxon>
        <taxon>Spermatophyta</taxon>
        <taxon>Magnoliopsida</taxon>
        <taxon>Ranunculales</taxon>
        <taxon>Ranunculaceae</taxon>
        <taxon>Thalictroideae</taxon>
        <taxon>Thalictrum</taxon>
    </lineage>
</organism>
<dbReference type="GO" id="GO:0000398">
    <property type="term" value="P:mRNA splicing, via spliceosome"/>
    <property type="evidence" value="ECO:0007669"/>
    <property type="project" value="InterPro"/>
</dbReference>
<dbReference type="Proteomes" id="UP000554482">
    <property type="component" value="Unassembled WGS sequence"/>
</dbReference>
<comment type="subcellular location">
    <subcellularLocation>
        <location evidence="1">Nucleus</location>
    </subcellularLocation>
</comment>
<name>A0A7J6URV9_THATH</name>
<dbReference type="PANTHER" id="PTHR15818">
    <property type="entry name" value="G PATCH AND KOW-CONTAINING"/>
    <property type="match status" value="1"/>
</dbReference>
<feature type="region of interest" description="Disordered" evidence="3">
    <location>
        <begin position="80"/>
        <end position="106"/>
    </location>
</feature>
<dbReference type="InterPro" id="IPR026822">
    <property type="entry name" value="Spp2/MOS2_G-patch"/>
</dbReference>
<feature type="compositionally biased region" description="Low complexity" evidence="3">
    <location>
        <begin position="1"/>
        <end position="23"/>
    </location>
</feature>
<evidence type="ECO:0000256" key="2">
    <source>
        <dbReference type="ARBA" id="ARBA00023242"/>
    </source>
</evidence>
<feature type="region of interest" description="Disordered" evidence="3">
    <location>
        <begin position="1"/>
        <end position="39"/>
    </location>
</feature>